<dbReference type="GO" id="GO:0007140">
    <property type="term" value="P:male meiotic nuclear division"/>
    <property type="evidence" value="ECO:0007669"/>
    <property type="project" value="InterPro"/>
</dbReference>
<reference evidence="3" key="2">
    <citation type="submission" date="2021-12" db="EMBL/GenBank/DDBJ databases">
        <title>Resequencing data analysis of finger millet.</title>
        <authorList>
            <person name="Hatakeyama M."/>
            <person name="Aluri S."/>
            <person name="Balachadran M.T."/>
            <person name="Sivarajan S.R."/>
            <person name="Poveda L."/>
            <person name="Shimizu-Inatsugi R."/>
            <person name="Schlapbach R."/>
            <person name="Sreeman S.M."/>
            <person name="Shimizu K.K."/>
        </authorList>
    </citation>
    <scope>NUCLEOTIDE SEQUENCE</scope>
</reference>
<dbReference type="PANTHER" id="PTHR33385">
    <property type="entry name" value="PROTEIN XRI1"/>
    <property type="match status" value="1"/>
</dbReference>
<keyword evidence="2" id="KW-0812">Transmembrane</keyword>
<dbReference type="Proteomes" id="UP001054889">
    <property type="component" value="Unassembled WGS sequence"/>
</dbReference>
<evidence type="ECO:0000313" key="3">
    <source>
        <dbReference type="EMBL" id="GJN03195.1"/>
    </source>
</evidence>
<evidence type="ECO:0000256" key="1">
    <source>
        <dbReference type="SAM" id="MobiDB-lite"/>
    </source>
</evidence>
<feature type="transmembrane region" description="Helical" evidence="2">
    <location>
        <begin position="334"/>
        <end position="353"/>
    </location>
</feature>
<gene>
    <name evidence="3" type="primary">ga20607</name>
    <name evidence="3" type="ORF">PR202_ga20607</name>
</gene>
<dbReference type="PANTHER" id="PTHR33385:SF29">
    <property type="entry name" value="OS09G0401900 PROTEIN"/>
    <property type="match status" value="1"/>
</dbReference>
<dbReference type="AlphaFoldDB" id="A0AAV5CYW6"/>
<dbReference type="GO" id="GO:0007143">
    <property type="term" value="P:female meiotic nuclear division"/>
    <property type="evidence" value="ECO:0007669"/>
    <property type="project" value="InterPro"/>
</dbReference>
<name>A0AAV5CYW6_ELECO</name>
<dbReference type="InterPro" id="IPR039933">
    <property type="entry name" value="XRI1"/>
</dbReference>
<comment type="caution">
    <text evidence="3">The sequence shown here is derived from an EMBL/GenBank/DDBJ whole genome shotgun (WGS) entry which is preliminary data.</text>
</comment>
<keyword evidence="4" id="KW-1185">Reference proteome</keyword>
<keyword evidence="2" id="KW-0472">Membrane</keyword>
<sequence length="378" mass="41861">MDPYRAGAGAGGSGAAGDGQILWDWQVGEHCEPSDASHADATKFVWDCLNQDDDELLGLLGNQTPLRDCRDFFADIGDITCKETLDPEESRESKRRRMLEYPSESSQSEVATHETASALVTSEVTDISLLCTDEPQSLSYDMQPNSNDSGLSLWHICLMLATAPLLPCSQESVTYIDDQTGVSGTSEIVPVTESLIMQETMKLSTLKVSKGGRSLSKTKHDITTSIAYPFTLIKPSWEETDVTLNDINQRIRAPPKKPPEILGTSSFSGKPVIGKKNQNRWGERQHHNSKNKRLTACNCHLFLFIYHSLHLNQTRMGAKAALQYQEQRAERQRLPLILIFINLPFTQLLSALWSIVQASVAFGFFSSSILCHGVVVLS</sequence>
<feature type="compositionally biased region" description="Polar residues" evidence="1">
    <location>
        <begin position="103"/>
        <end position="113"/>
    </location>
</feature>
<feature type="region of interest" description="Disordered" evidence="1">
    <location>
        <begin position="84"/>
        <end position="113"/>
    </location>
</feature>
<organism evidence="3 4">
    <name type="scientific">Eleusine coracana subsp. coracana</name>
    <dbReference type="NCBI Taxonomy" id="191504"/>
    <lineage>
        <taxon>Eukaryota</taxon>
        <taxon>Viridiplantae</taxon>
        <taxon>Streptophyta</taxon>
        <taxon>Embryophyta</taxon>
        <taxon>Tracheophyta</taxon>
        <taxon>Spermatophyta</taxon>
        <taxon>Magnoliopsida</taxon>
        <taxon>Liliopsida</taxon>
        <taxon>Poales</taxon>
        <taxon>Poaceae</taxon>
        <taxon>PACMAD clade</taxon>
        <taxon>Chloridoideae</taxon>
        <taxon>Cynodonteae</taxon>
        <taxon>Eleusininae</taxon>
        <taxon>Eleusine</taxon>
    </lineage>
</organism>
<feature type="transmembrane region" description="Helical" evidence="2">
    <location>
        <begin position="359"/>
        <end position="377"/>
    </location>
</feature>
<dbReference type="EMBL" id="BQKI01000009">
    <property type="protein sequence ID" value="GJN03195.1"/>
    <property type="molecule type" value="Genomic_DNA"/>
</dbReference>
<keyword evidence="2" id="KW-1133">Transmembrane helix</keyword>
<reference evidence="3" key="1">
    <citation type="journal article" date="2018" name="DNA Res.">
        <title>Multiple hybrid de novo genome assembly of finger millet, an orphan allotetraploid crop.</title>
        <authorList>
            <person name="Hatakeyama M."/>
            <person name="Aluri S."/>
            <person name="Balachadran M.T."/>
            <person name="Sivarajan S.R."/>
            <person name="Patrignani A."/>
            <person name="Gruter S."/>
            <person name="Poveda L."/>
            <person name="Shimizu-Inatsugi R."/>
            <person name="Baeten J."/>
            <person name="Francoijs K.J."/>
            <person name="Nataraja K.N."/>
            <person name="Reddy Y.A.N."/>
            <person name="Phadnis S."/>
            <person name="Ravikumar R.L."/>
            <person name="Schlapbach R."/>
            <person name="Sreeman S.M."/>
            <person name="Shimizu K.K."/>
        </authorList>
    </citation>
    <scope>NUCLEOTIDE SEQUENCE</scope>
</reference>
<protein>
    <submittedName>
        <fullName evidence="3">Uncharacterized protein</fullName>
    </submittedName>
</protein>
<accession>A0AAV5CYW6</accession>
<evidence type="ECO:0000256" key="2">
    <source>
        <dbReference type="SAM" id="Phobius"/>
    </source>
</evidence>
<evidence type="ECO:0000313" key="4">
    <source>
        <dbReference type="Proteomes" id="UP001054889"/>
    </source>
</evidence>
<proteinExistence type="predicted"/>